<accession>A0A0F9HKF7</accession>
<keyword evidence="1" id="KW-0472">Membrane</keyword>
<reference evidence="2" key="1">
    <citation type="journal article" date="2015" name="Nature">
        <title>Complex archaea that bridge the gap between prokaryotes and eukaryotes.</title>
        <authorList>
            <person name="Spang A."/>
            <person name="Saw J.H."/>
            <person name="Jorgensen S.L."/>
            <person name="Zaremba-Niedzwiedzka K."/>
            <person name="Martijn J."/>
            <person name="Lind A.E."/>
            <person name="van Eijk R."/>
            <person name="Schleper C."/>
            <person name="Guy L."/>
            <person name="Ettema T.J."/>
        </authorList>
    </citation>
    <scope>NUCLEOTIDE SEQUENCE</scope>
</reference>
<evidence type="ECO:0000256" key="1">
    <source>
        <dbReference type="SAM" id="Phobius"/>
    </source>
</evidence>
<comment type="caution">
    <text evidence="2">The sequence shown here is derived from an EMBL/GenBank/DDBJ whole genome shotgun (WGS) entry which is preliminary data.</text>
</comment>
<dbReference type="AlphaFoldDB" id="A0A0F9HKF7"/>
<protein>
    <submittedName>
        <fullName evidence="2">Uncharacterized protein</fullName>
    </submittedName>
</protein>
<proteinExistence type="predicted"/>
<feature type="transmembrane region" description="Helical" evidence="1">
    <location>
        <begin position="27"/>
        <end position="50"/>
    </location>
</feature>
<dbReference type="EMBL" id="LAZR01014869">
    <property type="protein sequence ID" value="KKM15597.1"/>
    <property type="molecule type" value="Genomic_DNA"/>
</dbReference>
<organism evidence="2">
    <name type="scientific">marine sediment metagenome</name>
    <dbReference type="NCBI Taxonomy" id="412755"/>
    <lineage>
        <taxon>unclassified sequences</taxon>
        <taxon>metagenomes</taxon>
        <taxon>ecological metagenomes</taxon>
    </lineage>
</organism>
<keyword evidence="1" id="KW-0812">Transmembrane</keyword>
<evidence type="ECO:0000313" key="2">
    <source>
        <dbReference type="EMBL" id="KKM15597.1"/>
    </source>
</evidence>
<sequence length="399" mass="47358">MGLIILSSPQDIPNNDYYYMMYWFDRIWYYSILPLSIFASIGIFNIGNYIKVRKREDNSREKLKLFRSSIYASIIIFLSFSSTIIAGMDWNNKSYYVTDEQAQIIGWVSDNIPTRSNVLIEDHSIKYMADINRYNYFFIDLVVADALFNYENWEFGDFSYHFDSNTNIKFVEELDGKKKILKINDLNATGYTSLNISFNSAQEYGSIEFFLRTTNKSKSFWINGSTNGISIMIASNAFYYYNGSSFNKIVDIENNVWNQIRFDFEYTIGNYSGLNQYQWKTVINGIEYGEFNLWNNNSHINNLLFMSGKDYSGWDVFINGLNFSWTPIYAIEYFLFKYPTIIDYLKLLNIQYYIHYKEETYYNVVAGRNIDIENELLPYFYKEKLYQYKNMEIYSSLEV</sequence>
<keyword evidence="1" id="KW-1133">Transmembrane helix</keyword>
<name>A0A0F9HKF7_9ZZZZ</name>
<feature type="transmembrane region" description="Helical" evidence="1">
    <location>
        <begin position="70"/>
        <end position="88"/>
    </location>
</feature>
<gene>
    <name evidence="2" type="ORF">LCGC14_1694480</name>
</gene>